<protein>
    <submittedName>
        <fullName evidence="2">Uncharacterized protein</fullName>
    </submittedName>
</protein>
<feature type="coiled-coil region" evidence="1">
    <location>
        <begin position="148"/>
        <end position="188"/>
    </location>
</feature>
<accession>A0AAD2AE22</accession>
<dbReference type="Proteomes" id="UP000834106">
    <property type="component" value="Chromosome 20"/>
</dbReference>
<dbReference type="AlphaFoldDB" id="A0AAD2AE22"/>
<organism evidence="2 3">
    <name type="scientific">Fraxinus pennsylvanica</name>
    <dbReference type="NCBI Taxonomy" id="56036"/>
    <lineage>
        <taxon>Eukaryota</taxon>
        <taxon>Viridiplantae</taxon>
        <taxon>Streptophyta</taxon>
        <taxon>Embryophyta</taxon>
        <taxon>Tracheophyta</taxon>
        <taxon>Spermatophyta</taxon>
        <taxon>Magnoliopsida</taxon>
        <taxon>eudicotyledons</taxon>
        <taxon>Gunneridae</taxon>
        <taxon>Pentapetalae</taxon>
        <taxon>asterids</taxon>
        <taxon>lamiids</taxon>
        <taxon>Lamiales</taxon>
        <taxon>Oleaceae</taxon>
        <taxon>Oleeae</taxon>
        <taxon>Fraxinus</taxon>
    </lineage>
</organism>
<evidence type="ECO:0000256" key="1">
    <source>
        <dbReference type="SAM" id="Coils"/>
    </source>
</evidence>
<evidence type="ECO:0000313" key="2">
    <source>
        <dbReference type="EMBL" id="CAI9783570.1"/>
    </source>
</evidence>
<name>A0AAD2AE22_9LAMI</name>
<gene>
    <name evidence="2" type="ORF">FPE_LOCUS31091</name>
</gene>
<evidence type="ECO:0000313" key="3">
    <source>
        <dbReference type="Proteomes" id="UP000834106"/>
    </source>
</evidence>
<reference evidence="2" key="1">
    <citation type="submission" date="2023-05" db="EMBL/GenBank/DDBJ databases">
        <authorList>
            <person name="Huff M."/>
        </authorList>
    </citation>
    <scope>NUCLEOTIDE SEQUENCE</scope>
</reference>
<keyword evidence="1" id="KW-0175">Coiled coil</keyword>
<proteinExistence type="predicted"/>
<dbReference type="EMBL" id="OU503055">
    <property type="protein sequence ID" value="CAI9783570.1"/>
    <property type="molecule type" value="Genomic_DNA"/>
</dbReference>
<keyword evidence="3" id="KW-1185">Reference proteome</keyword>
<sequence length="264" mass="30226">MGLLYKSPPQNIISITRRGLCVKIRTGAESESIIMEKLSIKAVNNPKPVNAKFLPKPAYEIFEFSTLPRNQFSNSRAFSALPSPSPSYAEDFDYKAPNFDLNPILEELKENEDIVKILVKAFFLCTSHQVYGEGEESSSKEKREKEVIEDARARAERLRSYKADLQKIKKEKEEAEQKRLEALKLKRQKRIVRGSSTSVILSVLSPQIAQVLNRMILEGVLLLRWLLVVQCLAIPSKLPPRLARLVVYKKKPTAYELTLFLWKH</sequence>